<dbReference type="GO" id="GO:0044773">
    <property type="term" value="P:mitotic DNA damage checkpoint signaling"/>
    <property type="evidence" value="ECO:0007669"/>
    <property type="project" value="TreeGrafter"/>
</dbReference>
<feature type="domain" description="Protein kinase" evidence="3">
    <location>
        <begin position="240"/>
        <end position="549"/>
    </location>
</feature>
<evidence type="ECO:0000256" key="1">
    <source>
        <dbReference type="SAM" id="MobiDB-lite"/>
    </source>
</evidence>
<dbReference type="Gene3D" id="1.10.510.10">
    <property type="entry name" value="Transferase(Phosphotransferase) domain 1"/>
    <property type="match status" value="1"/>
</dbReference>
<dbReference type="RefSeq" id="XP_013336264.1">
    <property type="nucleotide sequence ID" value="XM_013480810.1"/>
</dbReference>
<evidence type="ECO:0000313" key="4">
    <source>
        <dbReference type="EMBL" id="CDJ59617.1"/>
    </source>
</evidence>
<protein>
    <recommendedName>
        <fullName evidence="3">Protein kinase domain-containing protein</fullName>
    </recommendedName>
</protein>
<reference evidence="4" key="1">
    <citation type="submission" date="2013-10" db="EMBL/GenBank/DDBJ databases">
        <title>Genomic analysis of the causative agents of coccidiosis in chickens.</title>
        <authorList>
            <person name="Reid A.J."/>
            <person name="Blake D."/>
            <person name="Billington K."/>
            <person name="Browne H."/>
            <person name="Dunn M."/>
            <person name="Hung S."/>
            <person name="Kawahara F."/>
            <person name="Miranda-Saavedra D."/>
            <person name="Mourier T."/>
            <person name="Nagra H."/>
            <person name="Otto T.D."/>
            <person name="Rawlings N."/>
            <person name="Sanchez A."/>
            <person name="Sanders M."/>
            <person name="Subramaniam C."/>
            <person name="Tay Y."/>
            <person name="Dear P."/>
            <person name="Doerig C."/>
            <person name="Gruber A."/>
            <person name="Parkinson J."/>
            <person name="Shirley M."/>
            <person name="Wan K.L."/>
            <person name="Berriman M."/>
            <person name="Tomley F."/>
            <person name="Pain A."/>
        </authorList>
    </citation>
    <scope>NUCLEOTIDE SEQUENCE [LARGE SCALE GENOMIC DNA]</scope>
    <source>
        <strain evidence="4">Weybridge</strain>
    </source>
</reference>
<sequence length="554" mass="61337">MIGQPRPEEGQATLVPPSSMDKSIQAEDPAEENAYTTTVNTGTKQRRKWERYFLYFLTLGVASALLFTLDSTVPETASRRLPLYKDSGVSRGAYLSVTSPVMPSSSRVELEQQQPAPQAQADPGESDEGTPPSSSGGTVPPSRPEDQLLVTDMWGLPMLDQFERTLPLDAKRGKEEIAAFLAKGPLTDDLVSSEELDELSTVARILSKGSSDSLVGITILLANVKPLHWGEKVGHLPRLVHINEVIGKGYSAIVVEVEDTDTHDVFAMRIIRQPAEAAQWFQQDESFIAEIQQELTLEEEGARQLCGVIPASMVASKKGVAVPLYSADIAGAPEAQRVGDHFIFSRVQLMERCSGAFIDLYIRAEKVVEKARDYIARRLLQIILKFQQAGLSHNDLKWDNMLLRPDGTLLIADLGSALPFGSPCRQLTFFTPQYREPQLALQQDPGAYESGFTIPQASSDLWSLGILLYELFTNEVQPYGEVEGNSVEDKAMLLAEWLIENQTRSASLEPSLEAANVPDRWMQLILRLLEPSRSHRITAWGIVEEFPDLVHNPQ</sequence>
<dbReference type="SUPFAM" id="SSF56112">
    <property type="entry name" value="Protein kinase-like (PK-like)"/>
    <property type="match status" value="1"/>
</dbReference>
<proteinExistence type="predicted"/>
<organism evidence="4 5">
    <name type="scientific">Eimeria maxima</name>
    <name type="common">Coccidian parasite</name>
    <dbReference type="NCBI Taxonomy" id="5804"/>
    <lineage>
        <taxon>Eukaryota</taxon>
        <taxon>Sar</taxon>
        <taxon>Alveolata</taxon>
        <taxon>Apicomplexa</taxon>
        <taxon>Conoidasida</taxon>
        <taxon>Coccidia</taxon>
        <taxon>Eucoccidiorida</taxon>
        <taxon>Eimeriorina</taxon>
        <taxon>Eimeriidae</taxon>
        <taxon>Eimeria</taxon>
    </lineage>
</organism>
<feature type="transmembrane region" description="Helical" evidence="2">
    <location>
        <begin position="52"/>
        <end position="69"/>
    </location>
</feature>
<dbReference type="GeneID" id="25336336"/>
<dbReference type="SMART" id="SM00220">
    <property type="entry name" value="S_TKc"/>
    <property type="match status" value="1"/>
</dbReference>
<evidence type="ECO:0000256" key="2">
    <source>
        <dbReference type="SAM" id="Phobius"/>
    </source>
</evidence>
<gene>
    <name evidence="4" type="ORF">EMWEY_00023500</name>
</gene>
<dbReference type="OrthoDB" id="6513151at2759"/>
<feature type="compositionally biased region" description="Low complexity" evidence="1">
    <location>
        <begin position="112"/>
        <end position="140"/>
    </location>
</feature>
<feature type="region of interest" description="Disordered" evidence="1">
    <location>
        <begin position="1"/>
        <end position="42"/>
    </location>
</feature>
<dbReference type="InterPro" id="IPR000719">
    <property type="entry name" value="Prot_kinase_dom"/>
</dbReference>
<dbReference type="EMBL" id="HG720622">
    <property type="protein sequence ID" value="CDJ59617.1"/>
    <property type="molecule type" value="Genomic_DNA"/>
</dbReference>
<dbReference type="Proteomes" id="UP000030763">
    <property type="component" value="Unassembled WGS sequence"/>
</dbReference>
<dbReference type="PROSITE" id="PS00108">
    <property type="entry name" value="PROTEIN_KINASE_ST"/>
    <property type="match status" value="1"/>
</dbReference>
<dbReference type="PROSITE" id="PS50011">
    <property type="entry name" value="PROTEIN_KINASE_DOM"/>
    <property type="match status" value="1"/>
</dbReference>
<dbReference type="InterPro" id="IPR008271">
    <property type="entry name" value="Ser/Thr_kinase_AS"/>
</dbReference>
<reference evidence="4" key="2">
    <citation type="submission" date="2013-10" db="EMBL/GenBank/DDBJ databases">
        <authorList>
            <person name="Aslett M."/>
        </authorList>
    </citation>
    <scope>NUCLEOTIDE SEQUENCE [LARGE SCALE GENOMIC DNA]</scope>
    <source>
        <strain evidence="4">Weybridge</strain>
    </source>
</reference>
<dbReference type="Pfam" id="PF00069">
    <property type="entry name" value="Pkinase"/>
    <property type="match status" value="1"/>
</dbReference>
<dbReference type="GO" id="GO:0005634">
    <property type="term" value="C:nucleus"/>
    <property type="evidence" value="ECO:0007669"/>
    <property type="project" value="TreeGrafter"/>
</dbReference>
<dbReference type="PANTHER" id="PTHR44167:SF24">
    <property type="entry name" value="SERINE_THREONINE-PROTEIN KINASE CHK2"/>
    <property type="match status" value="1"/>
</dbReference>
<feature type="region of interest" description="Disordered" evidence="1">
    <location>
        <begin position="101"/>
        <end position="145"/>
    </location>
</feature>
<keyword evidence="2" id="KW-0812">Transmembrane</keyword>
<dbReference type="GO" id="GO:0004674">
    <property type="term" value="F:protein serine/threonine kinase activity"/>
    <property type="evidence" value="ECO:0007669"/>
    <property type="project" value="TreeGrafter"/>
</dbReference>
<dbReference type="PANTHER" id="PTHR44167">
    <property type="entry name" value="OVARIAN-SPECIFIC SERINE/THREONINE-PROTEIN KINASE LOK-RELATED"/>
    <property type="match status" value="1"/>
</dbReference>
<accession>U6M5Y5</accession>
<name>U6M5Y5_EIMMA</name>
<dbReference type="AlphaFoldDB" id="U6M5Y5"/>
<dbReference type="OMA" id="HNDLKWD"/>
<dbReference type="GO" id="GO:0005524">
    <property type="term" value="F:ATP binding"/>
    <property type="evidence" value="ECO:0007669"/>
    <property type="project" value="InterPro"/>
</dbReference>
<keyword evidence="2" id="KW-1133">Transmembrane helix</keyword>
<keyword evidence="2" id="KW-0472">Membrane</keyword>
<keyword evidence="5" id="KW-1185">Reference proteome</keyword>
<dbReference type="VEuPathDB" id="ToxoDB:EMWEY_00023500"/>
<evidence type="ECO:0000313" key="5">
    <source>
        <dbReference type="Proteomes" id="UP000030763"/>
    </source>
</evidence>
<evidence type="ECO:0000259" key="3">
    <source>
        <dbReference type="PROSITE" id="PS50011"/>
    </source>
</evidence>
<dbReference type="InterPro" id="IPR011009">
    <property type="entry name" value="Kinase-like_dom_sf"/>
</dbReference>